<reference evidence="3" key="1">
    <citation type="submission" date="2020-01" db="EMBL/GenBank/DDBJ databases">
        <title>Viral genomes from wild and zoo birds in China.</title>
        <authorList>
            <person name="Lu J."/>
            <person name="Shan T."/>
            <person name="Yang S."/>
            <person name="Zhang W."/>
        </authorList>
    </citation>
    <scope>NUCLEOTIDE SEQUENCE</scope>
    <source>
        <strain evidence="3">Bsk136shi09</strain>
    </source>
</reference>
<dbReference type="GO" id="GO:0006508">
    <property type="term" value="P:proteolysis"/>
    <property type="evidence" value="ECO:0007669"/>
    <property type="project" value="UniProtKB-KW"/>
</dbReference>
<evidence type="ECO:0000256" key="1">
    <source>
        <dbReference type="ARBA" id="ARBA00022670"/>
    </source>
</evidence>
<keyword evidence="1" id="KW-0645">Protease</keyword>
<dbReference type="InterPro" id="IPR009003">
    <property type="entry name" value="Peptidase_S1_PA"/>
</dbReference>
<evidence type="ECO:0000313" key="3">
    <source>
        <dbReference type="EMBL" id="QJI53810.1"/>
    </source>
</evidence>
<dbReference type="Gene3D" id="2.40.10.10">
    <property type="entry name" value="Trypsin-like serine proteases"/>
    <property type="match status" value="2"/>
</dbReference>
<accession>A0A6M3YPR0</accession>
<dbReference type="GO" id="GO:0008233">
    <property type="term" value="F:peptidase activity"/>
    <property type="evidence" value="ECO:0007669"/>
    <property type="project" value="UniProtKB-KW"/>
</dbReference>
<organism evidence="3">
    <name type="scientific">Solemoviridae sp</name>
    <dbReference type="NCBI Taxonomy" id="2715208"/>
    <lineage>
        <taxon>Viruses</taxon>
        <taxon>Riboviria</taxon>
        <taxon>Orthornavirae</taxon>
        <taxon>Pisuviricota</taxon>
        <taxon>Pisoniviricetes</taxon>
        <taxon>Sobelivirales</taxon>
        <taxon>Solemoviridae</taxon>
    </lineage>
</organism>
<evidence type="ECO:0000256" key="2">
    <source>
        <dbReference type="ARBA" id="ARBA00022801"/>
    </source>
</evidence>
<proteinExistence type="predicted"/>
<dbReference type="EMBL" id="MT138164">
    <property type="protein sequence ID" value="QJI53810.1"/>
    <property type="molecule type" value="Genomic_RNA"/>
</dbReference>
<keyword evidence="2" id="KW-0378">Hydrolase</keyword>
<protein>
    <submittedName>
        <fullName evidence="3">Uncharacterized protein</fullName>
    </submittedName>
</protein>
<dbReference type="InterPro" id="IPR043504">
    <property type="entry name" value="Peptidase_S1_PA_chymotrypsin"/>
</dbReference>
<sequence>MTAGTVLAGAVAFGAYKLSAPTYRVARLALGWRPPAKMDVAPQNVTNHGSRAESRFAGSVETYMSMAIGQVAIGHYVDNEFRVSGSGFRFDVGPNECLVVPAHVWEEVVMRAGDRVTLRGKTADAHVSDSEVVKKEIYTDVFLVQLPPSVFSKIGVAKPNIGSLDKRSAAKLAGPAGLGTLGNISLSDRAFGMTYYEGTTLPGYSGAPYTVSGNIVAMHLRGADTQHGPNIGVSAQMLYVTAKKTLDLKLEDSEEWLVDQVTKRKKKMFIDQTWGHPDSMRVRIGNQFAIIEKETIASALGSDLDEFVDYIDFSDNNGAFESAGTASGNAQTPGVLLSLAEPQGLEPSAAQTSINLGLNDCMKLLQSLPEEEIRKIRNKSFALLQKRSPGSAITNGQAKTATT</sequence>
<dbReference type="SUPFAM" id="SSF50494">
    <property type="entry name" value="Trypsin-like serine proteases"/>
    <property type="match status" value="1"/>
</dbReference>
<name>A0A6M3YPR0_9VIRU</name>